<dbReference type="InterPro" id="IPR029069">
    <property type="entry name" value="HotDog_dom_sf"/>
</dbReference>
<comment type="similarity">
    <text evidence="1">Belongs to the 4-hydroxybenzoyl-CoA thioesterase family.</text>
</comment>
<comment type="caution">
    <text evidence="3">The sequence shown here is derived from an EMBL/GenBank/DDBJ whole genome shotgun (WGS) entry which is preliminary data.</text>
</comment>
<keyword evidence="2" id="KW-0378">Hydrolase</keyword>
<protein>
    <recommendedName>
        <fullName evidence="5">4-hydroxybenzoyl-CoA thioesterase</fullName>
    </recommendedName>
</protein>
<dbReference type="Proteomes" id="UP000230202">
    <property type="component" value="Unassembled WGS sequence"/>
</dbReference>
<proteinExistence type="inferred from homology"/>
<dbReference type="InterPro" id="IPR050563">
    <property type="entry name" value="4-hydroxybenzoyl-CoA_TE"/>
</dbReference>
<dbReference type="EMBL" id="MEIL01000029">
    <property type="protein sequence ID" value="PIT38182.1"/>
    <property type="molecule type" value="Genomic_DNA"/>
</dbReference>
<sequence length="152" mass="17530">MTKQYSQLRYGMVMEVPFFDVDSMDIVWHGHYVKYLEIARCAFLSAIGYDYNVMKANGYGWPIVQLQLKYVRPAVFGQKILIDVLLKEYESCLKFDYVISDCATGEKLTKASTMQVAVCMKTRETQYQTPESWVKAVKLAMQNGFAQEKKSC</sequence>
<organism evidence="3 4">
    <name type="scientific">Snodgrassella alvi</name>
    <dbReference type="NCBI Taxonomy" id="1196083"/>
    <lineage>
        <taxon>Bacteria</taxon>
        <taxon>Pseudomonadati</taxon>
        <taxon>Pseudomonadota</taxon>
        <taxon>Betaproteobacteria</taxon>
        <taxon>Neisseriales</taxon>
        <taxon>Neisseriaceae</taxon>
        <taxon>Snodgrassella</taxon>
    </lineage>
</organism>
<dbReference type="RefSeq" id="WP_100152205.1">
    <property type="nucleotide sequence ID" value="NZ_MEIL01000029.1"/>
</dbReference>
<dbReference type="Pfam" id="PF13279">
    <property type="entry name" value="4HBT_2"/>
    <property type="match status" value="1"/>
</dbReference>
<evidence type="ECO:0000313" key="3">
    <source>
        <dbReference type="EMBL" id="PIT38182.1"/>
    </source>
</evidence>
<dbReference type="SUPFAM" id="SSF54637">
    <property type="entry name" value="Thioesterase/thiol ester dehydrase-isomerase"/>
    <property type="match status" value="1"/>
</dbReference>
<dbReference type="CDD" id="cd00586">
    <property type="entry name" value="4HBT"/>
    <property type="match status" value="1"/>
</dbReference>
<accession>A0A2N9X4S9</accession>
<dbReference type="AlphaFoldDB" id="A0A2N9X4S9"/>
<evidence type="ECO:0000256" key="2">
    <source>
        <dbReference type="ARBA" id="ARBA00022801"/>
    </source>
</evidence>
<dbReference type="PANTHER" id="PTHR31793">
    <property type="entry name" value="4-HYDROXYBENZOYL-COA THIOESTERASE FAMILY MEMBER"/>
    <property type="match status" value="1"/>
</dbReference>
<gene>
    <name evidence="3" type="ORF">BHC54_06400</name>
</gene>
<dbReference type="GO" id="GO:0047617">
    <property type="term" value="F:fatty acyl-CoA hydrolase activity"/>
    <property type="evidence" value="ECO:0007669"/>
    <property type="project" value="TreeGrafter"/>
</dbReference>
<dbReference type="PANTHER" id="PTHR31793:SF27">
    <property type="entry name" value="NOVEL THIOESTERASE SUPERFAMILY DOMAIN AND SAPOSIN A-TYPE DOMAIN CONTAINING PROTEIN (0610012H03RIK)"/>
    <property type="match status" value="1"/>
</dbReference>
<evidence type="ECO:0000256" key="1">
    <source>
        <dbReference type="ARBA" id="ARBA00005953"/>
    </source>
</evidence>
<evidence type="ECO:0000313" key="4">
    <source>
        <dbReference type="Proteomes" id="UP000230202"/>
    </source>
</evidence>
<name>A0A2N9X4S9_9NEIS</name>
<reference evidence="3" key="1">
    <citation type="journal article" date="2017" name="MBio">
        <title>Type VI secretion-mediated competition in the bee gut microbiome.</title>
        <authorList>
            <person name="Steele M.I."/>
            <person name="Kwong W.K."/>
            <person name="Powell J.E."/>
            <person name="Whiteley M."/>
            <person name="Moran N.A."/>
        </authorList>
    </citation>
    <scope>NUCLEOTIDE SEQUENCE [LARGE SCALE GENOMIC DNA]</scope>
    <source>
        <strain evidence="3">WkB273</strain>
    </source>
</reference>
<evidence type="ECO:0008006" key="5">
    <source>
        <dbReference type="Google" id="ProtNLM"/>
    </source>
</evidence>
<dbReference type="Gene3D" id="3.10.129.10">
    <property type="entry name" value="Hotdog Thioesterase"/>
    <property type="match status" value="1"/>
</dbReference>
<keyword evidence="4" id="KW-1185">Reference proteome</keyword>